<evidence type="ECO:0000256" key="3">
    <source>
        <dbReference type="ARBA" id="ARBA00004141"/>
    </source>
</evidence>
<dbReference type="CDD" id="cd03495">
    <property type="entry name" value="SQR_TypeC_SdhD_like"/>
    <property type="match status" value="1"/>
</dbReference>
<keyword evidence="10 16" id="KW-0812">Transmembrane</keyword>
<sequence>MAMITPLKRARGLGSAHEGPTHFLKQRLTGASNAVLFAFAVGLIAALAGTDLTTVKATLAHPAVAVALIALIVSMTVHMRIGMQVIIEDYVHGEGAKMLLLLGNTFFAAAIAVISIFAVLKLSFGG</sequence>
<dbReference type="RefSeq" id="WP_154739272.1">
    <property type="nucleotide sequence ID" value="NZ_WMBQ01000001.1"/>
</dbReference>
<evidence type="ECO:0000256" key="10">
    <source>
        <dbReference type="ARBA" id="ARBA00022692"/>
    </source>
</evidence>
<dbReference type="Pfam" id="PF01127">
    <property type="entry name" value="Sdh_cyt"/>
    <property type="match status" value="1"/>
</dbReference>
<evidence type="ECO:0000313" key="18">
    <source>
        <dbReference type="Proteomes" id="UP000440694"/>
    </source>
</evidence>
<name>A0A6I3KM50_9HYPH</name>
<dbReference type="AlphaFoldDB" id="A0A6I3KM50"/>
<keyword evidence="8" id="KW-0816">Tricarboxylic acid cycle</keyword>
<dbReference type="Gene3D" id="1.20.1300.10">
    <property type="entry name" value="Fumarate reductase/succinate dehydrogenase, transmembrane subunit"/>
    <property type="match status" value="1"/>
</dbReference>
<dbReference type="UniPathway" id="UPA00223"/>
<comment type="pathway">
    <text evidence="4">Carbohydrate metabolism; tricarboxylic acid cycle.</text>
</comment>
<keyword evidence="15 16" id="KW-0472">Membrane</keyword>
<organism evidence="17 18">
    <name type="scientific">Hyphomicrobium album</name>
    <dbReference type="NCBI Taxonomy" id="2665159"/>
    <lineage>
        <taxon>Bacteria</taxon>
        <taxon>Pseudomonadati</taxon>
        <taxon>Pseudomonadota</taxon>
        <taxon>Alphaproteobacteria</taxon>
        <taxon>Hyphomicrobiales</taxon>
        <taxon>Hyphomicrobiaceae</taxon>
        <taxon>Hyphomicrobium</taxon>
    </lineage>
</organism>
<evidence type="ECO:0000256" key="7">
    <source>
        <dbReference type="ARBA" id="ARBA00022448"/>
    </source>
</evidence>
<dbReference type="EMBL" id="WMBQ01000001">
    <property type="protein sequence ID" value="MTD94906.1"/>
    <property type="molecule type" value="Genomic_DNA"/>
</dbReference>
<dbReference type="InterPro" id="IPR014312">
    <property type="entry name" value="Succ_DH_anchor"/>
</dbReference>
<comment type="cofactor">
    <cofactor evidence="1">
        <name>heme</name>
        <dbReference type="ChEBI" id="CHEBI:30413"/>
    </cofactor>
</comment>
<comment type="function">
    <text evidence="2">Membrane-anchoring subunit of succinate dehydrogenase (SDH).</text>
</comment>
<keyword evidence="14" id="KW-0408">Iron</keyword>
<keyword evidence="13 16" id="KW-1133">Transmembrane helix</keyword>
<evidence type="ECO:0000256" key="1">
    <source>
        <dbReference type="ARBA" id="ARBA00001971"/>
    </source>
</evidence>
<comment type="subunit">
    <text evidence="5">Part of an enzyme complex containing four subunits: a flavoprotein, an iron-sulfur protein, plus two membrane-anchoring proteins, SdhC and SdhD.</text>
</comment>
<evidence type="ECO:0000256" key="5">
    <source>
        <dbReference type="ARBA" id="ARBA00011558"/>
    </source>
</evidence>
<comment type="subcellular location">
    <subcellularLocation>
        <location evidence="3">Membrane</location>
        <topology evidence="3">Multi-pass membrane protein</topology>
    </subcellularLocation>
</comment>
<dbReference type="SUPFAM" id="SSF81343">
    <property type="entry name" value="Fumarate reductase respiratory complex transmembrane subunits"/>
    <property type="match status" value="1"/>
</dbReference>
<evidence type="ECO:0000256" key="14">
    <source>
        <dbReference type="ARBA" id="ARBA00023004"/>
    </source>
</evidence>
<dbReference type="GO" id="GO:0016020">
    <property type="term" value="C:membrane"/>
    <property type="evidence" value="ECO:0007669"/>
    <property type="project" value="UniProtKB-SubCell"/>
</dbReference>
<keyword evidence="7" id="KW-0813">Transport</keyword>
<dbReference type="GO" id="GO:0020037">
    <property type="term" value="F:heme binding"/>
    <property type="evidence" value="ECO:0007669"/>
    <property type="project" value="InterPro"/>
</dbReference>
<evidence type="ECO:0000313" key="17">
    <source>
        <dbReference type="EMBL" id="MTD94906.1"/>
    </source>
</evidence>
<proteinExistence type="predicted"/>
<feature type="transmembrane region" description="Helical" evidence="16">
    <location>
        <begin position="98"/>
        <end position="120"/>
    </location>
</feature>
<keyword evidence="11" id="KW-0479">Metal-binding</keyword>
<keyword evidence="12" id="KW-0249">Electron transport</keyword>
<reference evidence="17 18" key="1">
    <citation type="submission" date="2019-11" db="EMBL/GenBank/DDBJ databases">
        <title>Identification of a novel strain.</title>
        <authorList>
            <person name="Xu Q."/>
            <person name="Wang G."/>
        </authorList>
    </citation>
    <scope>NUCLEOTIDE SEQUENCE [LARGE SCALE GENOMIC DNA]</scope>
    <source>
        <strain evidence="18">xq</strain>
    </source>
</reference>
<keyword evidence="9" id="KW-0349">Heme</keyword>
<protein>
    <recommendedName>
        <fullName evidence="6">Succinate dehydrogenase hydrophobic membrane anchor subunit</fullName>
    </recommendedName>
</protein>
<evidence type="ECO:0000256" key="12">
    <source>
        <dbReference type="ARBA" id="ARBA00022982"/>
    </source>
</evidence>
<evidence type="ECO:0000256" key="9">
    <source>
        <dbReference type="ARBA" id="ARBA00022617"/>
    </source>
</evidence>
<dbReference type="GO" id="GO:0046872">
    <property type="term" value="F:metal ion binding"/>
    <property type="evidence" value="ECO:0007669"/>
    <property type="project" value="UniProtKB-KW"/>
</dbReference>
<gene>
    <name evidence="17" type="primary">sdhD</name>
    <name evidence="17" type="ORF">GIW81_11245</name>
</gene>
<dbReference type="InterPro" id="IPR000701">
    <property type="entry name" value="SuccDH_FuR_B_TM-su"/>
</dbReference>
<evidence type="ECO:0000256" key="13">
    <source>
        <dbReference type="ARBA" id="ARBA00022989"/>
    </source>
</evidence>
<accession>A0A6I3KM50</accession>
<evidence type="ECO:0000256" key="16">
    <source>
        <dbReference type="SAM" id="Phobius"/>
    </source>
</evidence>
<dbReference type="GO" id="GO:0006099">
    <property type="term" value="P:tricarboxylic acid cycle"/>
    <property type="evidence" value="ECO:0007669"/>
    <property type="project" value="UniProtKB-UniPathway"/>
</dbReference>
<evidence type="ECO:0000256" key="15">
    <source>
        <dbReference type="ARBA" id="ARBA00023136"/>
    </source>
</evidence>
<keyword evidence="18" id="KW-1185">Reference proteome</keyword>
<evidence type="ECO:0000256" key="11">
    <source>
        <dbReference type="ARBA" id="ARBA00022723"/>
    </source>
</evidence>
<comment type="caution">
    <text evidence="17">The sequence shown here is derived from an EMBL/GenBank/DDBJ whole genome shotgun (WGS) entry which is preliminary data.</text>
</comment>
<dbReference type="InterPro" id="IPR034804">
    <property type="entry name" value="SQR/QFR_C/D"/>
</dbReference>
<feature type="transmembrane region" description="Helical" evidence="16">
    <location>
        <begin position="59"/>
        <end position="77"/>
    </location>
</feature>
<evidence type="ECO:0000256" key="6">
    <source>
        <dbReference type="ARBA" id="ARBA00019425"/>
    </source>
</evidence>
<dbReference type="NCBIfam" id="TIGR02968">
    <property type="entry name" value="succ_dehyd_anc"/>
    <property type="match status" value="1"/>
</dbReference>
<dbReference type="Proteomes" id="UP000440694">
    <property type="component" value="Unassembled WGS sequence"/>
</dbReference>
<evidence type="ECO:0000256" key="4">
    <source>
        <dbReference type="ARBA" id="ARBA00005163"/>
    </source>
</evidence>
<feature type="transmembrane region" description="Helical" evidence="16">
    <location>
        <begin position="34"/>
        <end position="53"/>
    </location>
</feature>
<evidence type="ECO:0000256" key="8">
    <source>
        <dbReference type="ARBA" id="ARBA00022532"/>
    </source>
</evidence>
<evidence type="ECO:0000256" key="2">
    <source>
        <dbReference type="ARBA" id="ARBA00004050"/>
    </source>
</evidence>